<dbReference type="EMBL" id="JABMKV010000005">
    <property type="protein sequence ID" value="NQX33072.1"/>
    <property type="molecule type" value="Genomic_DNA"/>
</dbReference>
<dbReference type="SUPFAM" id="SSF46689">
    <property type="entry name" value="Homeodomain-like"/>
    <property type="match status" value="2"/>
</dbReference>
<dbReference type="PROSITE" id="PS01124">
    <property type="entry name" value="HTH_ARAC_FAMILY_2"/>
    <property type="match status" value="1"/>
</dbReference>
<dbReference type="Gene3D" id="1.10.10.60">
    <property type="entry name" value="Homeodomain-like"/>
    <property type="match status" value="2"/>
</dbReference>
<sequence length="291" mass="34110">MRVYKELINKNLIVSHTTYKGEIDISEENYSFKIIFNGYQDFLIGNREIRLYPDSFVLLAPGTKCISRVDLNEQIKTLSISLTQNFVEDFLRSSHMNSNSLNTYKKQQNQLPIQTIYPLKGDMWFTIINLKNQLIRSECSEQLVNEYLSHLLINYYRLYYQEVQQKFDNLNFVRSTTKSEIFNRLILAKEYISNNYNRKFKIEDVAVASCLSTTHLMRTFKLAYGLSTYEYLTQVRLSRSQALLRTGKYSINEIVMLVGFESVSSFISLFKASFNHTPLKFKKLLQQKSSA</sequence>
<dbReference type="PANTHER" id="PTHR43280">
    <property type="entry name" value="ARAC-FAMILY TRANSCRIPTIONAL REGULATOR"/>
    <property type="match status" value="1"/>
</dbReference>
<comment type="caution">
    <text evidence="5">The sequence shown here is derived from an EMBL/GenBank/DDBJ whole genome shotgun (WGS) entry which is preliminary data.</text>
</comment>
<organism evidence="5 6">
    <name type="scientific">Pedobacter boryungensis</name>
    <dbReference type="NCBI Taxonomy" id="869962"/>
    <lineage>
        <taxon>Bacteria</taxon>
        <taxon>Pseudomonadati</taxon>
        <taxon>Bacteroidota</taxon>
        <taxon>Sphingobacteriia</taxon>
        <taxon>Sphingobacteriales</taxon>
        <taxon>Sphingobacteriaceae</taxon>
        <taxon>Pedobacter</taxon>
    </lineage>
</organism>
<keyword evidence="1" id="KW-0805">Transcription regulation</keyword>
<evidence type="ECO:0000256" key="3">
    <source>
        <dbReference type="ARBA" id="ARBA00023163"/>
    </source>
</evidence>
<reference evidence="5 6" key="1">
    <citation type="submission" date="2020-05" db="EMBL/GenBank/DDBJ databases">
        <title>Description of Pedobacter foliorum sp. nov.</title>
        <authorList>
            <person name="Qi S."/>
            <person name="Carlier A."/>
            <person name="Cnockaert M."/>
            <person name="Vandamme P."/>
        </authorList>
    </citation>
    <scope>NUCLEOTIDE SEQUENCE [LARGE SCALE GENOMIC DNA]</scope>
    <source>
        <strain evidence="5 6">LMG 31300</strain>
    </source>
</reference>
<dbReference type="SMART" id="SM00342">
    <property type="entry name" value="HTH_ARAC"/>
    <property type="match status" value="1"/>
</dbReference>
<evidence type="ECO:0000256" key="1">
    <source>
        <dbReference type="ARBA" id="ARBA00023015"/>
    </source>
</evidence>
<name>A0ABX2DGB6_9SPHI</name>
<keyword evidence="2" id="KW-0238">DNA-binding</keyword>
<dbReference type="InterPro" id="IPR018060">
    <property type="entry name" value="HTH_AraC"/>
</dbReference>
<evidence type="ECO:0000313" key="6">
    <source>
        <dbReference type="Proteomes" id="UP000762110"/>
    </source>
</evidence>
<evidence type="ECO:0000256" key="2">
    <source>
        <dbReference type="ARBA" id="ARBA00023125"/>
    </source>
</evidence>
<protein>
    <submittedName>
        <fullName evidence="5">Helix-turn-helix transcriptional regulator</fullName>
    </submittedName>
</protein>
<dbReference type="Pfam" id="PF12833">
    <property type="entry name" value="HTH_18"/>
    <property type="match status" value="1"/>
</dbReference>
<proteinExistence type="predicted"/>
<dbReference type="Proteomes" id="UP000762110">
    <property type="component" value="Unassembled WGS sequence"/>
</dbReference>
<dbReference type="PANTHER" id="PTHR43280:SF28">
    <property type="entry name" value="HTH-TYPE TRANSCRIPTIONAL ACTIVATOR RHAS"/>
    <property type="match status" value="1"/>
</dbReference>
<dbReference type="InterPro" id="IPR009057">
    <property type="entry name" value="Homeodomain-like_sf"/>
</dbReference>
<evidence type="ECO:0000313" key="5">
    <source>
        <dbReference type="EMBL" id="NQX33072.1"/>
    </source>
</evidence>
<feature type="domain" description="HTH araC/xylS-type" evidence="4">
    <location>
        <begin position="186"/>
        <end position="284"/>
    </location>
</feature>
<gene>
    <name evidence="5" type="ORF">HQN85_15140</name>
</gene>
<dbReference type="RefSeq" id="WP_173273829.1">
    <property type="nucleotide sequence ID" value="NZ_JABMKV010000005.1"/>
</dbReference>
<keyword evidence="6" id="KW-1185">Reference proteome</keyword>
<evidence type="ECO:0000259" key="4">
    <source>
        <dbReference type="PROSITE" id="PS01124"/>
    </source>
</evidence>
<accession>A0ABX2DGB6</accession>
<keyword evidence="3" id="KW-0804">Transcription</keyword>